<evidence type="ECO:0000313" key="1">
    <source>
        <dbReference type="EMBL" id="KAF6109490.1"/>
    </source>
</evidence>
<sequence length="362" mass="39956">MMPRVPVRWWRTSGSFATRLLLSLISSFLFYPLAPFTYAKSPPKTAYELDNHTPQSFNSPYPLSLSNHTSGYVQPLALEQWGNISATLDENTVHFSPWGIIAAQNLAKRLPRTFSTSSQRSPRGPVFSHLINHLQVTYPLCIVSDAPGGTPVGRLADSQCRQNLLIPDPPLTNTTRGIPLTAIPHMSGGIPNPGDETNFIHTRFPGPAVPSPPLYKNSPKTAYCQGRPSYSVNHFLPQEGEDCVTLYRSSQVAVHFGPKRGSIFTEAINSPSFCNPVIDPLAAASLAAQGLQWWGTKYPRTRQLVKGRYVSVETQPVKLAEIELMAELPPLTGVFWVCGSQAYWTLPPQWRGHCSLGYVSTK</sequence>
<dbReference type="Proteomes" id="UP000504628">
    <property type="component" value="Chromosome 5"/>
</dbReference>
<accession>A0A7E6DX61</accession>
<name>A0A7E6DX61_9CHIR</name>
<dbReference type="RefSeq" id="XP_035883320.1">
    <property type="nucleotide sequence ID" value="XM_036027427.1"/>
</dbReference>
<dbReference type="GeneID" id="118500928"/>
<evidence type="ECO:0000313" key="2">
    <source>
        <dbReference type="Proteomes" id="UP000504628"/>
    </source>
</evidence>
<dbReference type="Proteomes" id="UP000664940">
    <property type="component" value="Unassembled WGS sequence"/>
</dbReference>
<proteinExistence type="predicted"/>
<organism evidence="2 4">
    <name type="scientific">Phyllostomus discolor</name>
    <name type="common">pale spear-nosed bat</name>
    <dbReference type="NCBI Taxonomy" id="89673"/>
    <lineage>
        <taxon>Eukaryota</taxon>
        <taxon>Metazoa</taxon>
        <taxon>Chordata</taxon>
        <taxon>Craniata</taxon>
        <taxon>Vertebrata</taxon>
        <taxon>Euteleostomi</taxon>
        <taxon>Mammalia</taxon>
        <taxon>Eutheria</taxon>
        <taxon>Laurasiatheria</taxon>
        <taxon>Chiroptera</taxon>
        <taxon>Yangochiroptera</taxon>
        <taxon>Phyllostomidae</taxon>
        <taxon>Phyllostominae</taxon>
        <taxon>Phyllostomus</taxon>
    </lineage>
</organism>
<gene>
    <name evidence="4" type="primary">LOC118500928</name>
    <name evidence="1" type="ORF">HJG60_010765</name>
</gene>
<dbReference type="OrthoDB" id="9950230at2759"/>
<evidence type="ECO:0000313" key="3">
    <source>
        <dbReference type="Proteomes" id="UP000664940"/>
    </source>
</evidence>
<evidence type="ECO:0000313" key="4">
    <source>
        <dbReference type="RefSeq" id="XP_035883320.1"/>
    </source>
</evidence>
<dbReference type="AlphaFoldDB" id="A0A7E6DX61"/>
<dbReference type="KEGG" id="pdic:118500928"/>
<reference evidence="4" key="2">
    <citation type="submission" date="2025-04" db="UniProtKB">
        <authorList>
            <consortium name="RefSeq"/>
        </authorList>
    </citation>
    <scope>IDENTIFICATION</scope>
    <source>
        <tissue evidence="4">Muscle</tissue>
    </source>
</reference>
<protein>
    <submittedName>
        <fullName evidence="4">Syncytin-2-like</fullName>
    </submittedName>
</protein>
<dbReference type="EMBL" id="JABVXQ010000005">
    <property type="protein sequence ID" value="KAF6109490.1"/>
    <property type="molecule type" value="Genomic_DNA"/>
</dbReference>
<reference evidence="1 3" key="1">
    <citation type="journal article" date="2020" name="Nature">
        <title>Six reference-quality genomes reveal evolution of bat adaptations.</title>
        <authorList>
            <person name="Jebb D."/>
            <person name="Huang Z."/>
            <person name="Pippel M."/>
            <person name="Hughes G.M."/>
            <person name="Lavrichenko K."/>
            <person name="Devanna P."/>
            <person name="Winkler S."/>
            <person name="Jermiin L.S."/>
            <person name="Skirmuntt E.C."/>
            <person name="Katzourakis A."/>
            <person name="Burkitt-Gray L."/>
            <person name="Ray D.A."/>
            <person name="Sullivan K.A.M."/>
            <person name="Roscito J.G."/>
            <person name="Kirilenko B.M."/>
            <person name="Davalos L.M."/>
            <person name="Corthals A.P."/>
            <person name="Power M.L."/>
            <person name="Jones G."/>
            <person name="Ransome R.D."/>
            <person name="Dechmann D.K.N."/>
            <person name="Locatelli A.G."/>
            <person name="Puechmaille S.J."/>
            <person name="Fedrigo O."/>
            <person name="Jarvis E.D."/>
            <person name="Hiller M."/>
            <person name="Vernes S.C."/>
            <person name="Myers E.W."/>
            <person name="Teeling E.C."/>
        </authorList>
    </citation>
    <scope>NUCLEOTIDE SEQUENCE [LARGE SCALE GENOMIC DNA]</scope>
    <source>
        <strain evidence="1">Bat1K_MPI-CBG_1</strain>
    </source>
</reference>
<keyword evidence="2" id="KW-1185">Reference proteome</keyword>